<proteinExistence type="predicted"/>
<keyword evidence="1" id="KW-1133">Transmembrane helix</keyword>
<evidence type="ECO:0000256" key="1">
    <source>
        <dbReference type="SAM" id="Phobius"/>
    </source>
</evidence>
<keyword evidence="1" id="KW-0812">Transmembrane</keyword>
<evidence type="ECO:0000313" key="2">
    <source>
        <dbReference type="EMBL" id="MBD5772497.1"/>
    </source>
</evidence>
<reference evidence="2 3" key="1">
    <citation type="submission" date="2020-09" db="EMBL/GenBank/DDBJ databases">
        <title>Marinomonas sp. nov., isolated from the cysticercosis algae of Qingdao, China.</title>
        <authorList>
            <person name="Sun X."/>
        </authorList>
    </citation>
    <scope>NUCLEOTIDE SEQUENCE [LARGE SCALE GENOMIC DNA]</scope>
    <source>
        <strain evidence="2 3">SM2066</strain>
    </source>
</reference>
<gene>
    <name evidence="2" type="ORF">IF202_15775</name>
</gene>
<comment type="caution">
    <text evidence="2">The sequence shown here is derived from an EMBL/GenBank/DDBJ whole genome shotgun (WGS) entry which is preliminary data.</text>
</comment>
<dbReference type="Proteomes" id="UP000604161">
    <property type="component" value="Unassembled WGS sequence"/>
</dbReference>
<sequence length="236" mass="27301">MFLSQYLKNNMTTLYDIKGSLVGLLVVLQLAVWYPLISQNQEEMEHLLKQKDLTRAEWEGIKMQSKRIEQVMFSDVLWATQEITSTTDLIATQLKLEGVASIFEWQAWLERVEELFALGVMLASWKLEPNGEWGGRLLFDIKAPKKNREYHNWLPTKLRIGDFVAKDWSLLSIMRVGEKTSALLEYKRHRHWVRQGSWLPSAGLSVETVSFDQITLMSKDGTQRALIVRETGEGNE</sequence>
<organism evidence="2 3">
    <name type="scientific">Marinomonas colpomeniae</name>
    <dbReference type="NCBI Taxonomy" id="2774408"/>
    <lineage>
        <taxon>Bacteria</taxon>
        <taxon>Pseudomonadati</taxon>
        <taxon>Pseudomonadota</taxon>
        <taxon>Gammaproteobacteria</taxon>
        <taxon>Oceanospirillales</taxon>
        <taxon>Oceanospirillaceae</taxon>
        <taxon>Marinomonas</taxon>
    </lineage>
</organism>
<protein>
    <submittedName>
        <fullName evidence="2">Uncharacterized protein</fullName>
    </submittedName>
</protein>
<dbReference type="RefSeq" id="WP_191595883.1">
    <property type="nucleotide sequence ID" value="NZ_JACYFC010000006.1"/>
</dbReference>
<feature type="transmembrane region" description="Helical" evidence="1">
    <location>
        <begin position="20"/>
        <end position="37"/>
    </location>
</feature>
<name>A0ABR8P2H8_9GAMM</name>
<keyword evidence="3" id="KW-1185">Reference proteome</keyword>
<keyword evidence="1" id="KW-0472">Membrane</keyword>
<evidence type="ECO:0000313" key="3">
    <source>
        <dbReference type="Proteomes" id="UP000604161"/>
    </source>
</evidence>
<dbReference type="EMBL" id="JACYFC010000006">
    <property type="protein sequence ID" value="MBD5772497.1"/>
    <property type="molecule type" value="Genomic_DNA"/>
</dbReference>
<accession>A0ABR8P2H8</accession>